<dbReference type="Pfam" id="PF01433">
    <property type="entry name" value="Peptidase_M1"/>
    <property type="match status" value="1"/>
</dbReference>
<evidence type="ECO:0000256" key="2">
    <source>
        <dbReference type="ARBA" id="ARBA00004167"/>
    </source>
</evidence>
<feature type="binding site" evidence="20">
    <location>
        <position position="416"/>
    </location>
    <ligand>
        <name>Zn(2+)</name>
        <dbReference type="ChEBI" id="CHEBI:29105"/>
        <note>catalytic</note>
    </ligand>
</feature>
<feature type="domain" description="Aminopeptidase N-like N-terminal" evidence="25">
    <location>
        <begin position="118"/>
        <end position="284"/>
    </location>
</feature>
<dbReference type="InterPro" id="IPR014782">
    <property type="entry name" value="Peptidase_M1_dom"/>
</dbReference>
<evidence type="ECO:0000256" key="20">
    <source>
        <dbReference type="PIRSR" id="PIRSR634016-3"/>
    </source>
</evidence>
<keyword evidence="17" id="KW-0325">Glycoprotein</keyword>
<keyword evidence="12 20" id="KW-0862">Zinc</keyword>
<evidence type="ECO:0000256" key="21">
    <source>
        <dbReference type="PIRSR" id="PIRSR634016-4"/>
    </source>
</evidence>
<dbReference type="InterPro" id="IPR042097">
    <property type="entry name" value="Aminopeptidase_N-like_N_sf"/>
</dbReference>
<keyword evidence="15" id="KW-0472">Membrane</keyword>
<comment type="subcellular location">
    <subcellularLocation>
        <location evidence="3">Cell membrane</location>
        <topology evidence="3">Lipid-anchor</topology>
        <topology evidence="3">GPI-anchor</topology>
    </subcellularLocation>
    <subcellularLocation>
        <location evidence="2">Membrane</location>
        <topology evidence="2">Single-pass membrane protein</topology>
    </subcellularLocation>
</comment>
<keyword evidence="11 22" id="KW-0378">Hydrolase</keyword>
<evidence type="ECO:0000259" key="24">
    <source>
        <dbReference type="Pfam" id="PF11838"/>
    </source>
</evidence>
<evidence type="ECO:0000256" key="6">
    <source>
        <dbReference type="ARBA" id="ARBA00022622"/>
    </source>
</evidence>
<dbReference type="GO" id="GO:0006508">
    <property type="term" value="P:proteolysis"/>
    <property type="evidence" value="ECO:0007669"/>
    <property type="project" value="UniProtKB-KW"/>
</dbReference>
<comment type="catalytic activity">
    <reaction evidence="1">
        <text>Release of an N-terminal amino acid, Xaa-|-Yaa- from a peptide, amide or arylamide. Xaa is preferably Ala, but may be most amino acids including Pro (slow action). When a terminal hydrophobic residue is followed by a prolyl residue, the two may be released as an intact Xaa-Pro dipeptide.</text>
        <dbReference type="EC" id="3.4.11.2"/>
    </reaction>
</comment>
<dbReference type="InterPro" id="IPR024571">
    <property type="entry name" value="ERAP1-like_C_dom"/>
</dbReference>
<keyword evidence="7 22" id="KW-0645">Protease</keyword>
<dbReference type="InterPro" id="IPR050344">
    <property type="entry name" value="Peptidase_M1_aminopeptidases"/>
</dbReference>
<dbReference type="PRINTS" id="PR00756">
    <property type="entry name" value="ALADIPTASE"/>
</dbReference>
<dbReference type="EC" id="3.4.11.-" evidence="22"/>
<evidence type="ECO:0000256" key="16">
    <source>
        <dbReference type="ARBA" id="ARBA00023157"/>
    </source>
</evidence>
<keyword evidence="5" id="KW-1003">Cell membrane</keyword>
<evidence type="ECO:0000256" key="13">
    <source>
        <dbReference type="ARBA" id="ARBA00022989"/>
    </source>
</evidence>
<dbReference type="GO" id="GO:0008270">
    <property type="term" value="F:zinc ion binding"/>
    <property type="evidence" value="ECO:0007669"/>
    <property type="project" value="UniProtKB-UniRule"/>
</dbReference>
<evidence type="ECO:0000259" key="25">
    <source>
        <dbReference type="Pfam" id="PF17900"/>
    </source>
</evidence>
<feature type="binding site" evidence="20">
    <location>
        <position position="393"/>
    </location>
    <ligand>
        <name>Zn(2+)</name>
        <dbReference type="ChEBI" id="CHEBI:29105"/>
        <note>catalytic</note>
    </ligand>
</feature>
<dbReference type="InterPro" id="IPR034016">
    <property type="entry name" value="M1_APN-typ"/>
</dbReference>
<dbReference type="GO" id="GO:0016285">
    <property type="term" value="F:alanyl aminopeptidase activity"/>
    <property type="evidence" value="ECO:0007669"/>
    <property type="project" value="UniProtKB-EC"/>
</dbReference>
<dbReference type="GO" id="GO:0042277">
    <property type="term" value="F:peptide binding"/>
    <property type="evidence" value="ECO:0007669"/>
    <property type="project" value="TreeGrafter"/>
</dbReference>
<dbReference type="InterPro" id="IPR001930">
    <property type="entry name" value="Peptidase_M1"/>
</dbReference>
<protein>
    <recommendedName>
        <fullName evidence="22">Aminopeptidase</fullName>
        <ecNumber evidence="22">3.4.11.-</ecNumber>
    </recommendedName>
</protein>
<evidence type="ECO:0000256" key="12">
    <source>
        <dbReference type="ARBA" id="ARBA00022833"/>
    </source>
</evidence>
<dbReference type="PANTHER" id="PTHR11533">
    <property type="entry name" value="PROTEASE M1 ZINC METALLOPROTEASE"/>
    <property type="match status" value="1"/>
</dbReference>
<dbReference type="CDD" id="cd09601">
    <property type="entry name" value="M1_APN-Q_like"/>
    <property type="match status" value="1"/>
</dbReference>
<dbReference type="FunFam" id="2.60.40.1910:FF:000008">
    <property type="entry name" value="Aminopeptidase"/>
    <property type="match status" value="1"/>
</dbReference>
<evidence type="ECO:0000256" key="19">
    <source>
        <dbReference type="PIRSR" id="PIRSR634016-1"/>
    </source>
</evidence>
<dbReference type="Pfam" id="PF17900">
    <property type="entry name" value="Peptidase_M1_N"/>
    <property type="match status" value="1"/>
</dbReference>
<feature type="active site" description="Proton acceptor" evidence="19">
    <location>
        <position position="394"/>
    </location>
</feature>
<evidence type="ECO:0000256" key="14">
    <source>
        <dbReference type="ARBA" id="ARBA00023049"/>
    </source>
</evidence>
<evidence type="ECO:0000256" key="15">
    <source>
        <dbReference type="ARBA" id="ARBA00023136"/>
    </source>
</evidence>
<evidence type="ECO:0000313" key="26">
    <source>
        <dbReference type="EMBL" id="CAD7453553.1"/>
    </source>
</evidence>
<dbReference type="GO" id="GO:0005737">
    <property type="term" value="C:cytoplasm"/>
    <property type="evidence" value="ECO:0007669"/>
    <property type="project" value="TreeGrafter"/>
</dbReference>
<dbReference type="GO" id="GO:0070006">
    <property type="term" value="F:metalloaminopeptidase activity"/>
    <property type="evidence" value="ECO:0007669"/>
    <property type="project" value="TreeGrafter"/>
</dbReference>
<organism evidence="26">
    <name type="scientific">Timema tahoe</name>
    <dbReference type="NCBI Taxonomy" id="61484"/>
    <lineage>
        <taxon>Eukaryota</taxon>
        <taxon>Metazoa</taxon>
        <taxon>Ecdysozoa</taxon>
        <taxon>Arthropoda</taxon>
        <taxon>Hexapoda</taxon>
        <taxon>Insecta</taxon>
        <taxon>Pterygota</taxon>
        <taxon>Neoptera</taxon>
        <taxon>Polyneoptera</taxon>
        <taxon>Phasmatodea</taxon>
        <taxon>Timematodea</taxon>
        <taxon>Timematoidea</taxon>
        <taxon>Timematidae</taxon>
        <taxon>Timema</taxon>
    </lineage>
</organism>
<dbReference type="EMBL" id="OE000355">
    <property type="protein sequence ID" value="CAD7453553.1"/>
    <property type="molecule type" value="Genomic_DNA"/>
</dbReference>
<feature type="domain" description="Peptidase M1 membrane alanine aminopeptidase" evidence="23">
    <location>
        <begin position="321"/>
        <end position="546"/>
    </location>
</feature>
<dbReference type="InterPro" id="IPR045357">
    <property type="entry name" value="Aminopeptidase_N-like_N"/>
</dbReference>
<accession>A0A7R9IAD6</accession>
<evidence type="ECO:0000256" key="10">
    <source>
        <dbReference type="ARBA" id="ARBA00022729"/>
    </source>
</evidence>
<evidence type="ECO:0000256" key="7">
    <source>
        <dbReference type="ARBA" id="ARBA00022670"/>
    </source>
</evidence>
<dbReference type="FunFam" id="1.25.50.20:FF:000001">
    <property type="entry name" value="Aminopeptidase"/>
    <property type="match status" value="1"/>
</dbReference>
<feature type="site" description="Transition state stabilizer" evidence="21">
    <location>
        <position position="479"/>
    </location>
</feature>
<dbReference type="InterPro" id="IPR027268">
    <property type="entry name" value="Peptidase_M4/M1_CTD_sf"/>
</dbReference>
<keyword evidence="14 22" id="KW-0482">Metalloprotease</keyword>
<feature type="domain" description="ERAP1-like C-terminal" evidence="24">
    <location>
        <begin position="634"/>
        <end position="959"/>
    </location>
</feature>
<keyword evidence="8" id="KW-0812">Transmembrane</keyword>
<dbReference type="GO" id="GO:0043171">
    <property type="term" value="P:peptide catabolic process"/>
    <property type="evidence" value="ECO:0007669"/>
    <property type="project" value="TreeGrafter"/>
</dbReference>
<name>A0A7R9IAD6_9NEOP</name>
<keyword evidence="9 20" id="KW-0479">Metal-binding</keyword>
<keyword evidence="10" id="KW-0732">Signal</keyword>
<dbReference type="GO" id="GO:0098552">
    <property type="term" value="C:side of membrane"/>
    <property type="evidence" value="ECO:0007669"/>
    <property type="project" value="UniProtKB-KW"/>
</dbReference>
<evidence type="ECO:0000256" key="3">
    <source>
        <dbReference type="ARBA" id="ARBA00004609"/>
    </source>
</evidence>
<feature type="binding site" evidence="20">
    <location>
        <position position="397"/>
    </location>
    <ligand>
        <name>Zn(2+)</name>
        <dbReference type="ChEBI" id="CHEBI:29105"/>
        <note>catalytic</note>
    </ligand>
</feature>
<dbReference type="FunFam" id="1.10.390.10:FF:000016">
    <property type="entry name" value="Glutamyl aminopeptidase"/>
    <property type="match status" value="1"/>
</dbReference>
<keyword evidence="16" id="KW-1015">Disulfide bond</keyword>
<keyword evidence="22" id="KW-0031">Aminopeptidase</keyword>
<proteinExistence type="inferred from homology"/>
<dbReference type="SUPFAM" id="SSF55486">
    <property type="entry name" value="Metalloproteases ('zincins'), catalytic domain"/>
    <property type="match status" value="1"/>
</dbReference>
<evidence type="ECO:0000256" key="17">
    <source>
        <dbReference type="ARBA" id="ARBA00023180"/>
    </source>
</evidence>
<dbReference type="Gene3D" id="1.25.50.20">
    <property type="match status" value="1"/>
</dbReference>
<keyword evidence="13" id="KW-1133">Transmembrane helix</keyword>
<evidence type="ECO:0000256" key="8">
    <source>
        <dbReference type="ARBA" id="ARBA00022692"/>
    </source>
</evidence>
<comment type="similarity">
    <text evidence="4 22">Belongs to the peptidase M1 family.</text>
</comment>
<dbReference type="GO" id="GO:0005615">
    <property type="term" value="C:extracellular space"/>
    <property type="evidence" value="ECO:0007669"/>
    <property type="project" value="TreeGrafter"/>
</dbReference>
<evidence type="ECO:0000256" key="5">
    <source>
        <dbReference type="ARBA" id="ARBA00022475"/>
    </source>
</evidence>
<evidence type="ECO:0000256" key="4">
    <source>
        <dbReference type="ARBA" id="ARBA00010136"/>
    </source>
</evidence>
<dbReference type="AlphaFoldDB" id="A0A7R9IAD6"/>
<dbReference type="SUPFAM" id="SSF63737">
    <property type="entry name" value="Leukotriene A4 hydrolase N-terminal domain"/>
    <property type="match status" value="1"/>
</dbReference>
<dbReference type="Gene3D" id="2.60.40.1910">
    <property type="match status" value="1"/>
</dbReference>
<sequence>MEPCTPATILVDTVKSMGSFWALVPLLLVLSTVNCYRLPKNVLPETYTLEIITSLGDHGQNFSFDGKVWIHFFILGLTMEKSGSSSSSEFEEELENACPVLVANTVARRKRVWVHQVLAVEPTDSITLHSLDLDIDSALTTVTGEGDEEGKNLVNGTHYVKKDNFFVIELSEELSAGNRYVVYIPYRGDLTQGLAGYYRSSYQDRLTGETKWVAVTQFEPSDARRAFPCMDEPAMKAKFQVNLGRMDKYKSISNMPIAKTEPMEDSPGWFWDRFEESEKMSTYLVAYIVCDFEYKSAMTEGEHPVEYRIWARPDAVNQTDYALEVGPKILQYYEKYFDYDYPLPKMDMIALPDFNSGAMENWGLVTYRETALLYDPMVSSATSKQSVASVIAHELAHQWFGNLVTMSWWTDLWLNEGFATYVAILGVNHVHPEWKVFDIDSTENFLILMNADSLKSSHPVSVPVRYTSDINQIFDTISYKKGMYILRMMYLFLGEDVFRKGVNQYIKDNLYGNARQDDLWEMLTTQAHTAGALPEDLTIKAIMDTWTLQTGFPVITAVRDYEHGTATVTQKRFLADVKTDDDDEVSSSDESCWIIPLSHTNEKEVDFNNTKAKTWVSCNKTETQVTEMPSADQWVIFNIKATAAMRVNYDEKNWDLLTKVLNGGKHESINVINRVALIDDVMHLAWTKDLDYKIALGILDYLTQEAEYLPWRTALSNLNVINRLLRRTLAYGDFRTFMKSLLTPLVEKMGHIKKVPTGNQAIKLHSLIVSWASRMDMGNCRTQARELFREWMESSDPDNDNPIPQDVRSNVYCSALKYGGEEEWSFAWKRYKKANVAAEKMTLLSALGCTRETWLLYRLLDLAHKDDTDIRKQDSHTLFASIARNEVGLEIARNFFTSNIKQIHDFHGPRASRLSRYLTVLGDQMFSDNELQEYTSFIEKNGEYLKQSQRSVNQSIESVMVSNKWHKAHYKSFTKLLAERV</sequence>
<dbReference type="Pfam" id="PF11838">
    <property type="entry name" value="ERAP1_C"/>
    <property type="match status" value="1"/>
</dbReference>
<keyword evidence="18" id="KW-0449">Lipoprotein</keyword>
<dbReference type="Gene3D" id="2.60.40.1730">
    <property type="entry name" value="tricorn interacting facor f3 domain"/>
    <property type="match status" value="1"/>
</dbReference>
<dbReference type="Gene3D" id="1.10.390.10">
    <property type="entry name" value="Neutral Protease Domain 2"/>
    <property type="match status" value="1"/>
</dbReference>
<reference evidence="26" key="1">
    <citation type="submission" date="2020-11" db="EMBL/GenBank/DDBJ databases">
        <authorList>
            <person name="Tran Van P."/>
        </authorList>
    </citation>
    <scope>NUCLEOTIDE SEQUENCE</scope>
</reference>
<evidence type="ECO:0000256" key="9">
    <source>
        <dbReference type="ARBA" id="ARBA00022723"/>
    </source>
</evidence>
<evidence type="ECO:0000256" key="18">
    <source>
        <dbReference type="ARBA" id="ARBA00023288"/>
    </source>
</evidence>
<dbReference type="PANTHER" id="PTHR11533:SF253">
    <property type="entry name" value="AMINOPEPTIDASE-RELATED"/>
    <property type="match status" value="1"/>
</dbReference>
<evidence type="ECO:0000256" key="11">
    <source>
        <dbReference type="ARBA" id="ARBA00022801"/>
    </source>
</evidence>
<gene>
    <name evidence="26" type="ORF">TTEB3V08_LOCUS1683</name>
</gene>
<evidence type="ECO:0000256" key="22">
    <source>
        <dbReference type="RuleBase" id="RU364040"/>
    </source>
</evidence>
<comment type="cofactor">
    <cofactor evidence="20 22">
        <name>Zn(2+)</name>
        <dbReference type="ChEBI" id="CHEBI:29105"/>
    </cofactor>
    <text evidence="20 22">Binds 1 zinc ion per subunit.</text>
</comment>
<evidence type="ECO:0000256" key="1">
    <source>
        <dbReference type="ARBA" id="ARBA00000098"/>
    </source>
</evidence>
<keyword evidence="6" id="KW-0336">GPI-anchor</keyword>
<dbReference type="GO" id="GO:0005886">
    <property type="term" value="C:plasma membrane"/>
    <property type="evidence" value="ECO:0007669"/>
    <property type="project" value="UniProtKB-SubCell"/>
</dbReference>
<evidence type="ECO:0000259" key="23">
    <source>
        <dbReference type="Pfam" id="PF01433"/>
    </source>
</evidence>